<keyword evidence="1" id="KW-0614">Plasmid</keyword>
<gene>
    <name evidence="1" type="ORF">Bbu297_H18</name>
</gene>
<reference evidence="1" key="1">
    <citation type="journal article" date="2011" name="J. Bacteriol.">
        <title>Whole-genome sequences of thirteen isolates of Borrelia burgdorferi.</title>
        <authorList>
            <person name="Schutzer S.E."/>
            <person name="Fraser-Liggett C.M."/>
            <person name="Casjens S.R."/>
            <person name="Qiu W.G."/>
            <person name="Dunn J.J."/>
            <person name="Mongodin E.F."/>
            <person name="Luft B.J."/>
        </authorList>
    </citation>
    <scope>NUCLEOTIDE SEQUENCE [LARGE SCALE GENOMIC DNA]</scope>
    <source>
        <strain evidence="1">297</strain>
    </source>
</reference>
<dbReference type="AlphaFoldDB" id="A0A9N7B440"/>
<sequence length="69" mass="8064">MQDQAIISRENKVELKNRAFSFLIEDTFLTNILILPLTKKSNVKVLKLYFGTYVENTKNKEEGTWVIND</sequence>
<dbReference type="EMBL" id="CP002253">
    <property type="protein sequence ID" value="ADQ44403.1"/>
    <property type="molecule type" value="Genomic_DNA"/>
</dbReference>
<evidence type="ECO:0000313" key="1">
    <source>
        <dbReference type="EMBL" id="ADQ44403.1"/>
    </source>
</evidence>
<protein>
    <submittedName>
        <fullName evidence="1">Uncharacterized protein</fullName>
    </submittedName>
</protein>
<proteinExistence type="predicted"/>
<dbReference type="RefSeq" id="WP_012665169.1">
    <property type="nucleotide sequence ID" value="NC_018990.1"/>
</dbReference>
<name>A0A9N7B440_BORBG</name>
<geneLocation type="plasmid" evidence="1">
    <name>297_lp28-3</name>
</geneLocation>
<organism evidence="1">
    <name type="scientific">Borreliella burgdorferi 297</name>
    <dbReference type="NCBI Taxonomy" id="521009"/>
    <lineage>
        <taxon>Bacteria</taxon>
        <taxon>Pseudomonadati</taxon>
        <taxon>Spirochaetota</taxon>
        <taxon>Spirochaetia</taxon>
        <taxon>Spirochaetales</taxon>
        <taxon>Borreliaceae</taxon>
        <taxon>Borreliella</taxon>
    </lineage>
</organism>
<accession>A0A9N7B440</accession>